<dbReference type="EMBL" id="JANFYS010000023">
    <property type="protein sequence ID" value="MCQ4771060.1"/>
    <property type="molecule type" value="Genomic_DNA"/>
</dbReference>
<dbReference type="SUPFAM" id="SSF55681">
    <property type="entry name" value="Class II aaRS and biotin synthetases"/>
    <property type="match status" value="1"/>
</dbReference>
<dbReference type="InterPro" id="IPR009000">
    <property type="entry name" value="Transl_B-barrel_sf"/>
</dbReference>
<dbReference type="Gene3D" id="3.30.930.10">
    <property type="entry name" value="Bira Bifunctional Protein, Domain 2"/>
    <property type="match status" value="1"/>
</dbReference>
<dbReference type="PROSITE" id="PS50860">
    <property type="entry name" value="AA_TRNA_LIGASE_II_ALA"/>
    <property type="match status" value="1"/>
</dbReference>
<comment type="catalytic activity">
    <reaction evidence="12 13">
        <text>tRNA(Ala) + L-alanine + ATP = L-alanyl-tRNA(Ala) + AMP + diphosphate</text>
        <dbReference type="Rhea" id="RHEA:12540"/>
        <dbReference type="Rhea" id="RHEA-COMP:9657"/>
        <dbReference type="Rhea" id="RHEA-COMP:9923"/>
        <dbReference type="ChEBI" id="CHEBI:30616"/>
        <dbReference type="ChEBI" id="CHEBI:33019"/>
        <dbReference type="ChEBI" id="CHEBI:57972"/>
        <dbReference type="ChEBI" id="CHEBI:78442"/>
        <dbReference type="ChEBI" id="CHEBI:78497"/>
        <dbReference type="ChEBI" id="CHEBI:456215"/>
        <dbReference type="EC" id="6.1.1.7"/>
    </reaction>
</comment>
<evidence type="ECO:0000256" key="10">
    <source>
        <dbReference type="ARBA" id="ARBA00023146"/>
    </source>
</evidence>
<keyword evidence="2 13" id="KW-0820">tRNA-binding</keyword>
<dbReference type="GO" id="GO:0008270">
    <property type="term" value="F:zinc ion binding"/>
    <property type="evidence" value="ECO:0007669"/>
    <property type="project" value="UniProtKB-UniRule"/>
</dbReference>
<sequence length="893" mass="98616">MPTRKYGLNELREMFLSFFETKGHLRLPSFSLIPQNDPSLLLINSGMAPMKPWFTGEQEPPRHRVTTCQKCIRTGDIDNIGHTARHGTYFEMLGNFSFGDYFKKDAIHWAWEFLTSPEWVGLDPERLYPSVFAGNETTPADDEAFRIWNEEIGIPAGRIFKFGKEDNFWEHGSGPCGPCSEIYYDRGEKYGCGQPGCTVGCECDRYIEVWNVVFSQFDNDGEGHYTELKQKNIDTGMGLERLAVVCQDVDSLFDVDTVMNITNKVSEITGAHYGQTREKDVSLRVITDHIRSATFMICDGVLPSNEGRGYVLRRLLRRAARHGKLLGVNEPFLYEVCDTVIHENEGHYPELRERQEYITKVIRTEEENFARTIDGGMRIFSDLLAGHKAKGETVFSGADAFRLYDTYGFPIDLTIEMVEEQGMSVDQAGFQKLMQEQKERARKAREALGDLGWAGVEFGKDVPETEFVGYEHTTFPGAKVVALVVENEPAEELMPGVEGIVVLDKTPFYAEMGGQVADHGQIVIAGDRGVCFEVTDVQKNKGGKYMHYGKLLEGVLKVGDAVCAQIDGQRRKAVMRAHSATHLLDKALRTVLGDHVQQAGSLVEPDRLRFDFTHFSAMTVEELQQVEVMVNDAILEGYPIRTDVLPIEEAKKRGAIALFGEKYGDTVRVVDMGGGYSVEFCGGTHLDNTAKAGPFHIESEFSVASGVRRIEATTGRATLECMHSHCCTINAMAETLKAKPADLVSKAAQEIQEIRALRHAVEAFKAREAVGEAGRFLMGAKSVGGLKVVTATLDDADADRLRKMGDFLRDKDQTVVAVLSAVREEKITFLAVCGKEAVAKGIKAGDIIKSVTAICGGKGGGRPDSAMGGGTDVLKLDDALASVDDFVHAKLGL</sequence>
<accession>A0AAW5JQA2</accession>
<dbReference type="InterPro" id="IPR023033">
    <property type="entry name" value="Ala_tRNA_ligase_euk/bac"/>
</dbReference>
<evidence type="ECO:0000256" key="5">
    <source>
        <dbReference type="ARBA" id="ARBA00022741"/>
    </source>
</evidence>
<dbReference type="InterPro" id="IPR002318">
    <property type="entry name" value="Ala-tRNA-lgiase_IIc"/>
</dbReference>
<keyword evidence="13" id="KW-0963">Cytoplasm</keyword>
<comment type="domain">
    <text evidence="13">Consists of three domains; the N-terminal catalytic domain, the editing domain and the C-terminal C-Ala domain. The editing domain removes incorrectly charged amino acids, while the C-Ala domain, along with tRNA(Ala), serves as a bridge to cooperatively bring together the editing and aminoacylation centers thus stimulating deacylation of misacylated tRNAs.</text>
</comment>
<dbReference type="GO" id="GO:0016740">
    <property type="term" value="F:transferase activity"/>
    <property type="evidence" value="ECO:0007669"/>
    <property type="project" value="UniProtKB-ARBA"/>
</dbReference>
<feature type="binding site" evidence="13">
    <location>
        <position position="685"/>
    </location>
    <ligand>
        <name>Zn(2+)</name>
        <dbReference type="ChEBI" id="CHEBI:29105"/>
    </ligand>
</feature>
<feature type="binding site" evidence="13">
    <location>
        <position position="681"/>
    </location>
    <ligand>
        <name>Zn(2+)</name>
        <dbReference type="ChEBI" id="CHEBI:29105"/>
    </ligand>
</feature>
<dbReference type="FunFam" id="3.10.310.40:FF:000001">
    <property type="entry name" value="Alanine--tRNA ligase"/>
    <property type="match status" value="1"/>
</dbReference>
<evidence type="ECO:0000259" key="14">
    <source>
        <dbReference type="PROSITE" id="PS50860"/>
    </source>
</evidence>
<dbReference type="GO" id="GO:0140096">
    <property type="term" value="F:catalytic activity, acting on a protein"/>
    <property type="evidence" value="ECO:0007669"/>
    <property type="project" value="UniProtKB-ARBA"/>
</dbReference>
<keyword evidence="5 13" id="KW-0547">Nucleotide-binding</keyword>
<dbReference type="InterPro" id="IPR018162">
    <property type="entry name" value="Ala-tRNA-ligase_IIc_anticod-bd"/>
</dbReference>
<dbReference type="AlphaFoldDB" id="A0AAW5JQA2"/>
<dbReference type="GO" id="GO:0004813">
    <property type="term" value="F:alanine-tRNA ligase activity"/>
    <property type="evidence" value="ECO:0007669"/>
    <property type="project" value="UniProtKB-UniRule"/>
</dbReference>
<dbReference type="InterPro" id="IPR018164">
    <property type="entry name" value="Ala-tRNA-synth_IIc_N"/>
</dbReference>
<dbReference type="Pfam" id="PF02272">
    <property type="entry name" value="DHHA1"/>
    <property type="match status" value="1"/>
</dbReference>
<evidence type="ECO:0000256" key="8">
    <source>
        <dbReference type="ARBA" id="ARBA00022884"/>
    </source>
</evidence>
<dbReference type="Pfam" id="PF01411">
    <property type="entry name" value="tRNA-synt_2c"/>
    <property type="match status" value="1"/>
</dbReference>
<evidence type="ECO:0000256" key="13">
    <source>
        <dbReference type="HAMAP-Rule" id="MF_00036"/>
    </source>
</evidence>
<evidence type="ECO:0000256" key="9">
    <source>
        <dbReference type="ARBA" id="ARBA00022917"/>
    </source>
</evidence>
<comment type="cofactor">
    <cofactor evidence="13">
        <name>Zn(2+)</name>
        <dbReference type="ChEBI" id="CHEBI:29105"/>
    </cofactor>
    <text evidence="13">Binds 1 zinc ion per subunit.</text>
</comment>
<dbReference type="FunFam" id="3.30.980.10:FF:000004">
    <property type="entry name" value="Alanine--tRNA ligase, cytoplasmic"/>
    <property type="match status" value="1"/>
</dbReference>
<comment type="caution">
    <text evidence="15">The sequence shown here is derived from an EMBL/GenBank/DDBJ whole genome shotgun (WGS) entry which is preliminary data.</text>
</comment>
<dbReference type="NCBIfam" id="TIGR00344">
    <property type="entry name" value="alaS"/>
    <property type="match status" value="1"/>
</dbReference>
<dbReference type="SUPFAM" id="SSF50447">
    <property type="entry name" value="Translation proteins"/>
    <property type="match status" value="1"/>
</dbReference>
<dbReference type="Gene3D" id="3.10.310.40">
    <property type="match status" value="1"/>
</dbReference>
<feature type="binding site" evidence="13">
    <location>
        <position position="578"/>
    </location>
    <ligand>
        <name>Zn(2+)</name>
        <dbReference type="ChEBI" id="CHEBI:29105"/>
    </ligand>
</feature>
<proteinExistence type="inferred from homology"/>
<evidence type="ECO:0000256" key="7">
    <source>
        <dbReference type="ARBA" id="ARBA00022840"/>
    </source>
</evidence>
<comment type="similarity">
    <text evidence="1 13">Belongs to the class-II aminoacyl-tRNA synthetase family.</text>
</comment>
<evidence type="ECO:0000256" key="4">
    <source>
        <dbReference type="ARBA" id="ARBA00022723"/>
    </source>
</evidence>
<keyword evidence="9 13" id="KW-0648">Protein biosynthesis</keyword>
<keyword evidence="4 13" id="KW-0479">Metal-binding</keyword>
<dbReference type="PRINTS" id="PR00980">
    <property type="entry name" value="TRNASYNTHALA"/>
</dbReference>
<dbReference type="GO" id="GO:0000049">
    <property type="term" value="F:tRNA binding"/>
    <property type="evidence" value="ECO:0007669"/>
    <property type="project" value="UniProtKB-KW"/>
</dbReference>
<evidence type="ECO:0000256" key="3">
    <source>
        <dbReference type="ARBA" id="ARBA00022598"/>
    </source>
</evidence>
<dbReference type="HAMAP" id="MF_00036_B">
    <property type="entry name" value="Ala_tRNA_synth_B"/>
    <property type="match status" value="1"/>
</dbReference>
<evidence type="ECO:0000256" key="2">
    <source>
        <dbReference type="ARBA" id="ARBA00022555"/>
    </source>
</evidence>
<dbReference type="Pfam" id="PF07973">
    <property type="entry name" value="tRNA_SAD"/>
    <property type="match status" value="1"/>
</dbReference>
<gene>
    <name evidence="13 15" type="primary">alaS</name>
    <name evidence="15" type="ORF">NE579_11390</name>
</gene>
<name>A0AAW5JQA2_9FIRM</name>
<organism evidence="15 16">
    <name type="scientific">Intestinimonas massiliensis</name>
    <name type="common">ex Afouda et al. 2020</name>
    <dbReference type="NCBI Taxonomy" id="1673721"/>
    <lineage>
        <taxon>Bacteria</taxon>
        <taxon>Bacillati</taxon>
        <taxon>Bacillota</taxon>
        <taxon>Clostridia</taxon>
        <taxon>Eubacteriales</taxon>
        <taxon>Intestinimonas</taxon>
    </lineage>
</organism>
<dbReference type="InterPro" id="IPR012947">
    <property type="entry name" value="tRNA_SAD"/>
</dbReference>
<dbReference type="FunFam" id="3.30.930.10:FF:000004">
    <property type="entry name" value="Alanine--tRNA ligase"/>
    <property type="match status" value="1"/>
</dbReference>
<keyword evidence="6 13" id="KW-0862">Zinc</keyword>
<dbReference type="RefSeq" id="WP_256304347.1">
    <property type="nucleotide sequence ID" value="NZ_JANFYS010000023.1"/>
</dbReference>
<evidence type="ECO:0000313" key="15">
    <source>
        <dbReference type="EMBL" id="MCQ4771060.1"/>
    </source>
</evidence>
<evidence type="ECO:0000256" key="12">
    <source>
        <dbReference type="ARBA" id="ARBA00048300"/>
    </source>
</evidence>
<dbReference type="GO" id="GO:0005524">
    <property type="term" value="F:ATP binding"/>
    <property type="evidence" value="ECO:0007669"/>
    <property type="project" value="UniProtKB-UniRule"/>
</dbReference>
<dbReference type="Gene3D" id="3.30.980.10">
    <property type="entry name" value="Threonyl-trna Synthetase, Chain A, domain 2"/>
    <property type="match status" value="1"/>
</dbReference>
<comment type="subcellular location">
    <subcellularLocation>
        <location evidence="13">Cytoplasm</location>
    </subcellularLocation>
</comment>
<dbReference type="InterPro" id="IPR050058">
    <property type="entry name" value="Ala-tRNA_ligase"/>
</dbReference>
<dbReference type="PANTHER" id="PTHR11777">
    <property type="entry name" value="ALANYL-TRNA SYNTHETASE"/>
    <property type="match status" value="1"/>
</dbReference>
<dbReference type="InterPro" id="IPR018163">
    <property type="entry name" value="Thr/Ala-tRNA-synth_IIc_edit"/>
</dbReference>
<dbReference type="PANTHER" id="PTHR11777:SF9">
    <property type="entry name" value="ALANINE--TRNA LIGASE, CYTOPLASMIC"/>
    <property type="match status" value="1"/>
</dbReference>
<dbReference type="InterPro" id="IPR018165">
    <property type="entry name" value="Ala-tRNA-synth_IIc_core"/>
</dbReference>
<evidence type="ECO:0000313" key="16">
    <source>
        <dbReference type="Proteomes" id="UP001204562"/>
    </source>
</evidence>
<dbReference type="InterPro" id="IPR003156">
    <property type="entry name" value="DHHA1_dom"/>
</dbReference>
<dbReference type="GO" id="GO:0006419">
    <property type="term" value="P:alanyl-tRNA aminoacylation"/>
    <property type="evidence" value="ECO:0007669"/>
    <property type="project" value="UniProtKB-UniRule"/>
</dbReference>
<dbReference type="InterPro" id="IPR045864">
    <property type="entry name" value="aa-tRNA-synth_II/BPL/LPL"/>
</dbReference>
<keyword evidence="8 13" id="KW-0694">RNA-binding</keyword>
<dbReference type="CDD" id="cd00673">
    <property type="entry name" value="AlaRS_core"/>
    <property type="match status" value="1"/>
</dbReference>
<dbReference type="SUPFAM" id="SSF55186">
    <property type="entry name" value="ThrRS/AlaRS common domain"/>
    <property type="match status" value="1"/>
</dbReference>
<comment type="function">
    <text evidence="11 13">Catalyzes the attachment of alanine to tRNA(Ala) in a two-step reaction: alanine is first activated by ATP to form Ala-AMP and then transferred to the acceptor end of tRNA(Ala). Also edits incorrectly charged Ser-tRNA(Ala) and Gly-tRNA(Ala) via its editing domain.</text>
</comment>
<dbReference type="FunFam" id="3.30.54.20:FF:000001">
    <property type="entry name" value="Alanine--tRNA ligase"/>
    <property type="match status" value="1"/>
</dbReference>
<dbReference type="SUPFAM" id="SSF101353">
    <property type="entry name" value="Putative anticodon-binding domain of alanyl-tRNA synthetase (AlaRS)"/>
    <property type="match status" value="1"/>
</dbReference>
<dbReference type="Gene3D" id="3.30.54.20">
    <property type="match status" value="1"/>
</dbReference>
<evidence type="ECO:0000256" key="1">
    <source>
        <dbReference type="ARBA" id="ARBA00008226"/>
    </source>
</evidence>
<dbReference type="SMART" id="SM00863">
    <property type="entry name" value="tRNA_SAD"/>
    <property type="match status" value="1"/>
</dbReference>
<feature type="domain" description="Alanyl-transfer RNA synthetases family profile" evidence="14">
    <location>
        <begin position="6"/>
        <end position="724"/>
    </location>
</feature>
<evidence type="ECO:0000256" key="6">
    <source>
        <dbReference type="ARBA" id="ARBA00022833"/>
    </source>
</evidence>
<keyword evidence="3 13" id="KW-0436">Ligase</keyword>
<dbReference type="EC" id="6.1.1.7" evidence="13"/>
<dbReference type="Gene3D" id="2.40.30.130">
    <property type="match status" value="1"/>
</dbReference>
<reference evidence="15" key="1">
    <citation type="submission" date="2022-06" db="EMBL/GenBank/DDBJ databases">
        <title>Isolation of gut microbiota from human fecal samples.</title>
        <authorList>
            <person name="Pamer E.G."/>
            <person name="Barat B."/>
            <person name="Waligurski E."/>
            <person name="Medina S."/>
            <person name="Paddock L."/>
            <person name="Mostad J."/>
        </authorList>
    </citation>
    <scope>NUCLEOTIDE SEQUENCE</scope>
    <source>
        <strain evidence="15">DFI.9.91</strain>
    </source>
</reference>
<dbReference type="GO" id="GO:0005829">
    <property type="term" value="C:cytosol"/>
    <property type="evidence" value="ECO:0007669"/>
    <property type="project" value="TreeGrafter"/>
</dbReference>
<dbReference type="Proteomes" id="UP001204562">
    <property type="component" value="Unassembled WGS sequence"/>
</dbReference>
<evidence type="ECO:0000256" key="11">
    <source>
        <dbReference type="ARBA" id="ARBA00024779"/>
    </source>
</evidence>
<feature type="binding site" evidence="13">
    <location>
        <position position="582"/>
    </location>
    <ligand>
        <name>Zn(2+)</name>
        <dbReference type="ChEBI" id="CHEBI:29105"/>
    </ligand>
</feature>
<keyword evidence="7 13" id="KW-0067">ATP-binding</keyword>
<protein>
    <recommendedName>
        <fullName evidence="13">Alanine--tRNA ligase</fullName>
        <ecNumber evidence="13">6.1.1.7</ecNumber>
    </recommendedName>
    <alternativeName>
        <fullName evidence="13">Alanyl-tRNA synthetase</fullName>
        <shortName evidence="13">AlaRS</shortName>
    </alternativeName>
</protein>
<keyword evidence="10 13" id="KW-0030">Aminoacyl-tRNA synthetase</keyword>
<dbReference type="GO" id="GO:0002161">
    <property type="term" value="F:aminoacyl-tRNA deacylase activity"/>
    <property type="evidence" value="ECO:0007669"/>
    <property type="project" value="TreeGrafter"/>
</dbReference>